<dbReference type="InterPro" id="IPR023214">
    <property type="entry name" value="HAD_sf"/>
</dbReference>
<dbReference type="SFLD" id="SFLDG01129">
    <property type="entry name" value="C1.5:_HAD__Beta-PGM__Phosphata"/>
    <property type="match status" value="1"/>
</dbReference>
<sequence length="232" mass="26410">MLNFNQFEVVSFDCYGTLIDWEKGILPVVRQLLSSREIDLSDDTTLELFAEFESEFENSEYNYIRYREILQKIVQEFGKRFNFEPTETELKCLSESIKNWQPFPDTVAALAALKQKYKLAVISNIDDDLFADTAKHLKVELDWLITAQQVRSYKPSTRNFEIALATMGIAPEKLLHVAQSIYHDIVPAASMGISTVWVNRRHEKTGFGATLPASGQPDLEVPDLKTLVEAIG</sequence>
<dbReference type="InterPro" id="IPR006328">
    <property type="entry name" value="2-HAD"/>
</dbReference>
<evidence type="ECO:0000313" key="2">
    <source>
        <dbReference type="EMBL" id="CAA9321928.1"/>
    </source>
</evidence>
<proteinExistence type="predicted"/>
<dbReference type="EC" id="3.8.1.2" evidence="2"/>
<dbReference type="Pfam" id="PF00702">
    <property type="entry name" value="Hydrolase"/>
    <property type="match status" value="1"/>
</dbReference>
<dbReference type="PRINTS" id="PR00413">
    <property type="entry name" value="HADHALOGNASE"/>
</dbReference>
<dbReference type="NCBIfam" id="TIGR01493">
    <property type="entry name" value="HAD-SF-IA-v2"/>
    <property type="match status" value="1"/>
</dbReference>
<dbReference type="PANTHER" id="PTHR43316">
    <property type="entry name" value="HYDROLASE, HALOACID DELAHOGENASE-RELATED"/>
    <property type="match status" value="1"/>
</dbReference>
<name>A0A6J4L299_9CYAN</name>
<dbReference type="InterPro" id="IPR006439">
    <property type="entry name" value="HAD-SF_hydro_IA"/>
</dbReference>
<reference evidence="2" key="1">
    <citation type="submission" date="2020-02" db="EMBL/GenBank/DDBJ databases">
        <authorList>
            <person name="Meier V. D."/>
        </authorList>
    </citation>
    <scope>NUCLEOTIDE SEQUENCE</scope>
    <source>
        <strain evidence="2">AVDCRST_MAG84</strain>
    </source>
</reference>
<accession>A0A6J4L299</accession>
<dbReference type="Gene3D" id="3.40.50.1000">
    <property type="entry name" value="HAD superfamily/HAD-like"/>
    <property type="match status" value="1"/>
</dbReference>
<dbReference type="CDD" id="cd02588">
    <property type="entry name" value="HAD_L2-DEX"/>
    <property type="match status" value="1"/>
</dbReference>
<dbReference type="EMBL" id="CADCTZ010000220">
    <property type="protein sequence ID" value="CAA9321928.1"/>
    <property type="molecule type" value="Genomic_DNA"/>
</dbReference>
<gene>
    <name evidence="2" type="ORF">AVDCRST_MAG84-1409</name>
</gene>
<dbReference type="InterPro" id="IPR036412">
    <property type="entry name" value="HAD-like_sf"/>
</dbReference>
<protein>
    <submittedName>
        <fullName evidence="2">2-haloalkanoic acid dehalogenase</fullName>
        <ecNumber evidence="2">3.8.1.2</ecNumber>
    </submittedName>
</protein>
<dbReference type="NCBIfam" id="TIGR01428">
    <property type="entry name" value="HAD_type_II"/>
    <property type="match status" value="1"/>
</dbReference>
<dbReference type="SFLD" id="SFLDS00003">
    <property type="entry name" value="Haloacid_Dehalogenase"/>
    <property type="match status" value="1"/>
</dbReference>
<dbReference type="InterPro" id="IPR051540">
    <property type="entry name" value="S-2-haloacid_dehalogenase"/>
</dbReference>
<dbReference type="Gene3D" id="1.10.150.750">
    <property type="match status" value="1"/>
</dbReference>
<dbReference type="PANTHER" id="PTHR43316:SF9">
    <property type="entry name" value="ACID DEHALOGENASE, PUTATIVE (AFU_ORTHOLOGUE AFUA_6G14460)-RELATED"/>
    <property type="match status" value="1"/>
</dbReference>
<organism evidence="2">
    <name type="scientific">uncultured Microcoleus sp</name>
    <dbReference type="NCBI Taxonomy" id="259945"/>
    <lineage>
        <taxon>Bacteria</taxon>
        <taxon>Bacillati</taxon>
        <taxon>Cyanobacteriota</taxon>
        <taxon>Cyanophyceae</taxon>
        <taxon>Oscillatoriophycideae</taxon>
        <taxon>Oscillatoriales</taxon>
        <taxon>Microcoleaceae</taxon>
        <taxon>Microcoleus</taxon>
        <taxon>environmental samples</taxon>
    </lineage>
</organism>
<evidence type="ECO:0000256" key="1">
    <source>
        <dbReference type="ARBA" id="ARBA00022801"/>
    </source>
</evidence>
<dbReference type="GO" id="GO:0018784">
    <property type="term" value="F:(S)-2-haloacid dehalogenase activity"/>
    <property type="evidence" value="ECO:0007669"/>
    <property type="project" value="UniProtKB-EC"/>
</dbReference>
<dbReference type="AlphaFoldDB" id="A0A6J4L299"/>
<dbReference type="SUPFAM" id="SSF56784">
    <property type="entry name" value="HAD-like"/>
    <property type="match status" value="1"/>
</dbReference>
<keyword evidence="1 2" id="KW-0378">Hydrolase</keyword>